<dbReference type="InterPro" id="IPR032092">
    <property type="entry name" value="PilW"/>
</dbReference>
<accession>A0A2U3MW73</accession>
<dbReference type="RefSeq" id="WP_121973187.1">
    <property type="nucleotide sequence ID" value="NZ_OOGT01000024.1"/>
</dbReference>
<dbReference type="InterPro" id="IPR012902">
    <property type="entry name" value="N_methyl_site"/>
</dbReference>
<dbReference type="EMBL" id="OOGT01000024">
    <property type="protein sequence ID" value="SPL69671.1"/>
    <property type="molecule type" value="Genomic_DNA"/>
</dbReference>
<keyword evidence="1" id="KW-1133">Transmembrane helix</keyword>
<sequence length="308" mass="33389">MKQGGFTLLELMIAIALGLIVIAAASILLITGHKGLLMQQGNSDLQDNANFGLNYIARDIRLSNLNTETAVITDTLPKGGVILSLNNVPIDPDSAWKEEYQTRSSTGLTNVNNVSGGTVGAELKSDVLTIQYLPVQTGGMDCEGTEIDNINQMVIQRYFLRADSNSLGTEPSNLALVCDAGRYKPGEALEGMGTDSQIIMKRVEYFRVLLGVVGVKNDEVNKDKFKYLDATSYMALPAANRPRIVSISLGLLARSPLTVGQGKAVDDSKAFTILDKTVRPKNQNNSPKFIRQAISQNITLRNALGERE</sequence>
<proteinExistence type="predicted"/>
<organism evidence="2 3">
    <name type="scientific">Acinetobacter stercoris</name>
    <dbReference type="NCBI Taxonomy" id="2126983"/>
    <lineage>
        <taxon>Bacteria</taxon>
        <taxon>Pseudomonadati</taxon>
        <taxon>Pseudomonadota</taxon>
        <taxon>Gammaproteobacteria</taxon>
        <taxon>Moraxellales</taxon>
        <taxon>Moraxellaceae</taxon>
        <taxon>Acinetobacter</taxon>
    </lineage>
</organism>
<keyword evidence="1" id="KW-0812">Transmembrane</keyword>
<protein>
    <recommendedName>
        <fullName evidence="4">Prepilin-type N-terminal cleavage/methylation domain-containing protein</fullName>
    </recommendedName>
</protein>
<dbReference type="Proteomes" id="UP000245974">
    <property type="component" value="Unassembled WGS sequence"/>
</dbReference>
<keyword evidence="3" id="KW-1185">Reference proteome</keyword>
<dbReference type="InParanoid" id="A0A2U3MW73"/>
<dbReference type="Pfam" id="PF07963">
    <property type="entry name" value="N_methyl"/>
    <property type="match status" value="1"/>
</dbReference>
<keyword evidence="1" id="KW-0472">Membrane</keyword>
<dbReference type="GO" id="GO:0043683">
    <property type="term" value="P:type IV pilus assembly"/>
    <property type="evidence" value="ECO:0007669"/>
    <property type="project" value="InterPro"/>
</dbReference>
<dbReference type="PROSITE" id="PS00409">
    <property type="entry name" value="PROKAR_NTER_METHYL"/>
    <property type="match status" value="1"/>
</dbReference>
<name>A0A2U3MW73_9GAMM</name>
<evidence type="ECO:0000256" key="1">
    <source>
        <dbReference type="SAM" id="Phobius"/>
    </source>
</evidence>
<evidence type="ECO:0000313" key="3">
    <source>
        <dbReference type="Proteomes" id="UP000245974"/>
    </source>
</evidence>
<evidence type="ECO:0000313" key="2">
    <source>
        <dbReference type="EMBL" id="SPL69671.1"/>
    </source>
</evidence>
<dbReference type="Pfam" id="PF16074">
    <property type="entry name" value="PilW"/>
    <property type="match status" value="1"/>
</dbReference>
<evidence type="ECO:0008006" key="4">
    <source>
        <dbReference type="Google" id="ProtNLM"/>
    </source>
</evidence>
<gene>
    <name evidence="2" type="ORF">KPC_0849</name>
</gene>
<dbReference type="AlphaFoldDB" id="A0A2U3MW73"/>
<feature type="transmembrane region" description="Helical" evidence="1">
    <location>
        <begin position="6"/>
        <end position="30"/>
    </location>
</feature>
<dbReference type="NCBIfam" id="TIGR02532">
    <property type="entry name" value="IV_pilin_GFxxxE"/>
    <property type="match status" value="1"/>
</dbReference>
<dbReference type="OrthoDB" id="6712892at2"/>
<reference evidence="3" key="1">
    <citation type="submission" date="2018-03" db="EMBL/GenBank/DDBJ databases">
        <authorList>
            <person name="Blom J."/>
        </authorList>
    </citation>
    <scope>NUCLEOTIDE SEQUENCE [LARGE SCALE GENOMIC DNA]</scope>
    <source>
        <strain evidence="3">KPC-SM-21</strain>
    </source>
</reference>